<comment type="subcellular location">
    <subcellularLocation>
        <location evidence="1">Cell membrane</location>
        <topology evidence="1">Peripheral membrane protein</topology>
    </subcellularLocation>
</comment>
<evidence type="ECO:0000256" key="1">
    <source>
        <dbReference type="ARBA" id="ARBA00004202"/>
    </source>
</evidence>
<dbReference type="Gene3D" id="3.40.50.11820">
    <property type="match status" value="1"/>
</dbReference>
<dbReference type="SUPFAM" id="SSF53756">
    <property type="entry name" value="UDP-Glycosyltransferase/glycogen phosphorylase"/>
    <property type="match status" value="1"/>
</dbReference>
<dbReference type="Gene3D" id="3.40.50.12580">
    <property type="match status" value="1"/>
</dbReference>
<protein>
    <submittedName>
        <fullName evidence="7">CDP-glycerol glycerophosphotransferase family protein</fullName>
    </submittedName>
</protein>
<comment type="caution">
    <text evidence="7">The sequence shown here is derived from an EMBL/GenBank/DDBJ whole genome shotgun (WGS) entry which is preliminary data.</text>
</comment>
<dbReference type="InterPro" id="IPR043149">
    <property type="entry name" value="TagF_N"/>
</dbReference>
<dbReference type="EMBL" id="JAKIJS010000001">
    <property type="protein sequence ID" value="MCF6138777.1"/>
    <property type="molecule type" value="Genomic_DNA"/>
</dbReference>
<comment type="similarity">
    <text evidence="2">Belongs to the CDP-glycerol glycerophosphotransferase family.</text>
</comment>
<keyword evidence="6" id="KW-0472">Membrane</keyword>
<dbReference type="RefSeq" id="WP_236336766.1">
    <property type="nucleotide sequence ID" value="NZ_JAKIJS010000001.1"/>
</dbReference>
<keyword evidence="3" id="KW-1003">Cell membrane</keyword>
<accession>A0ABS9H1A6</accession>
<dbReference type="InterPro" id="IPR051612">
    <property type="entry name" value="Teichoic_Acid_Biosynth"/>
</dbReference>
<dbReference type="Proteomes" id="UP001649381">
    <property type="component" value="Unassembled WGS sequence"/>
</dbReference>
<dbReference type="PANTHER" id="PTHR37316:SF3">
    <property type="entry name" value="TEICHOIC ACID GLYCEROL-PHOSPHATE TRANSFERASE"/>
    <property type="match status" value="1"/>
</dbReference>
<gene>
    <name evidence="7" type="ORF">L2716_13655</name>
</gene>
<evidence type="ECO:0000256" key="3">
    <source>
        <dbReference type="ARBA" id="ARBA00022475"/>
    </source>
</evidence>
<evidence type="ECO:0000256" key="2">
    <source>
        <dbReference type="ARBA" id="ARBA00010488"/>
    </source>
</evidence>
<evidence type="ECO:0000256" key="6">
    <source>
        <dbReference type="ARBA" id="ARBA00023136"/>
    </source>
</evidence>
<organism evidence="7 8">
    <name type="scientific">Pseudalkalibacillus berkeleyi</name>
    <dbReference type="NCBI Taxonomy" id="1069813"/>
    <lineage>
        <taxon>Bacteria</taxon>
        <taxon>Bacillati</taxon>
        <taxon>Bacillota</taxon>
        <taxon>Bacilli</taxon>
        <taxon>Bacillales</taxon>
        <taxon>Fictibacillaceae</taxon>
        <taxon>Pseudalkalibacillus</taxon>
    </lineage>
</organism>
<dbReference type="PANTHER" id="PTHR37316">
    <property type="entry name" value="TEICHOIC ACID GLYCEROL-PHOSPHATE PRIMASE"/>
    <property type="match status" value="1"/>
</dbReference>
<keyword evidence="8" id="KW-1185">Reference proteome</keyword>
<dbReference type="Pfam" id="PF04464">
    <property type="entry name" value="Glyphos_transf"/>
    <property type="match status" value="1"/>
</dbReference>
<evidence type="ECO:0000256" key="5">
    <source>
        <dbReference type="ARBA" id="ARBA00022944"/>
    </source>
</evidence>
<keyword evidence="5" id="KW-0777">Teichoic acid biosynthesis</keyword>
<evidence type="ECO:0000313" key="7">
    <source>
        <dbReference type="EMBL" id="MCF6138777.1"/>
    </source>
</evidence>
<evidence type="ECO:0000256" key="4">
    <source>
        <dbReference type="ARBA" id="ARBA00022679"/>
    </source>
</evidence>
<proteinExistence type="inferred from homology"/>
<keyword evidence="4" id="KW-0808">Transferase</keyword>
<dbReference type="InterPro" id="IPR043148">
    <property type="entry name" value="TagF_C"/>
</dbReference>
<sequence length="697" mass="81943">MSNISTTMEPSVKLLELQVDHINIEINHPNNEHQDDLSLILVDRISEEEREFELNESSDEEMSIYFRTIPTENSLKAIGAVWDFYVFNHNTNKKSRLKSFDQYLELKAISIGQDKMMLPYTTNKGNLSLKIQEKSVVSKVEEIQVTRNGKLDIFGYAMYPEANVSITNMRLSIQHPNGEIKINMQDGDKDELTKQVVANGYKVRSFSLQIELRDYGALFNVAHNSLMKLSYTITDENEEDFTGSTILKLLPYSHIASKEAVIQSNSGKRRVKVDANKKTKNLRIKISSHSLKKRVVSKIKNKLIEIKRHQKTKELYKLAFKWIGKLPADQKLIMFESFLGKQYSCNPRAIYEYLEQNHPTYKMFWSVDKRYAETFRKEGIPHINRFSLKWLFATARAKYWVTNSRMPLWIPKPKNTVYLQTWHGTPLKRLAADMEEVHMPGTNTQKYKKNFHKESRNWDYLISPNGYSTEIFRRAFNFEKEMIESGYPRNDILHNHDNEENIRKLKSKMGIPIEKKVILYAPTWRDDQFYGKGRYKFDLALDLNKLRDELGEEYVIILRMHYLVAENFDLSPYEGFAFDFSLHGDISELYLISDLLITDYSSVFFDFGNLKRPMIFYVYDIENYRDKLRGFYFDFEQEAPGPLVKTTDEVIDRIREDSQINIAEDKRFKQFHEKFCYLESGESAKRVVDRVFLGKDS</sequence>
<evidence type="ECO:0000313" key="8">
    <source>
        <dbReference type="Proteomes" id="UP001649381"/>
    </source>
</evidence>
<dbReference type="InterPro" id="IPR007554">
    <property type="entry name" value="Glycerophosphate_synth"/>
</dbReference>
<reference evidence="7 8" key="1">
    <citation type="submission" date="2022-01" db="EMBL/GenBank/DDBJ databases">
        <title>Alkalihalobacillus sp. EGI L200015, a novel bacterium isolated from a salt lake sediment.</title>
        <authorList>
            <person name="Gao L."/>
            <person name="Fang B.-Z."/>
            <person name="Li W.-J."/>
        </authorList>
    </citation>
    <scope>NUCLEOTIDE SEQUENCE [LARGE SCALE GENOMIC DNA]</scope>
    <source>
        <strain evidence="7 8">KCTC 12718</strain>
    </source>
</reference>
<name>A0ABS9H1A6_9BACL</name>